<keyword evidence="5" id="KW-0732">Signal</keyword>
<name>A0A1W2BQM9_9SPHI</name>
<evidence type="ECO:0000256" key="2">
    <source>
        <dbReference type="ARBA" id="ARBA00011901"/>
    </source>
</evidence>
<dbReference type="AlphaFoldDB" id="A0A1W2BQM9"/>
<feature type="chain" id="PRO_5012800152" description="N-acetylmuramoyl-L-alanine amidase" evidence="5">
    <location>
        <begin position="30"/>
        <end position="279"/>
    </location>
</feature>
<dbReference type="GO" id="GO:0019867">
    <property type="term" value="C:outer membrane"/>
    <property type="evidence" value="ECO:0007669"/>
    <property type="project" value="TreeGrafter"/>
</dbReference>
<dbReference type="PROSITE" id="PS51257">
    <property type="entry name" value="PROKAR_LIPOPROTEIN"/>
    <property type="match status" value="1"/>
</dbReference>
<dbReference type="PANTHER" id="PTHR30417">
    <property type="entry name" value="N-ACETYLMURAMOYL-L-ALANINE AMIDASE AMID"/>
    <property type="match status" value="1"/>
</dbReference>
<keyword evidence="8" id="KW-1185">Reference proteome</keyword>
<keyword evidence="4" id="KW-0961">Cell wall biogenesis/degradation</keyword>
<dbReference type="InterPro" id="IPR036505">
    <property type="entry name" value="Amidase/PGRP_sf"/>
</dbReference>
<evidence type="ECO:0000256" key="1">
    <source>
        <dbReference type="ARBA" id="ARBA00001561"/>
    </source>
</evidence>
<dbReference type="SMART" id="SM00644">
    <property type="entry name" value="Ami_2"/>
    <property type="match status" value="1"/>
</dbReference>
<dbReference type="CDD" id="cd06583">
    <property type="entry name" value="PGRP"/>
    <property type="match status" value="1"/>
</dbReference>
<dbReference type="GO" id="GO:0008745">
    <property type="term" value="F:N-acetylmuramoyl-L-alanine amidase activity"/>
    <property type="evidence" value="ECO:0007669"/>
    <property type="project" value="UniProtKB-EC"/>
</dbReference>
<dbReference type="RefSeq" id="WP_084288675.1">
    <property type="nucleotide sequence ID" value="NZ_FWYB01000002.1"/>
</dbReference>
<protein>
    <recommendedName>
        <fullName evidence="2">N-acetylmuramoyl-L-alanine amidase</fullName>
        <ecNumber evidence="2">3.5.1.28</ecNumber>
    </recommendedName>
</protein>
<gene>
    <name evidence="7" type="ORF">SAMN04488101_102713</name>
</gene>
<dbReference type="InterPro" id="IPR002502">
    <property type="entry name" value="Amidase_domain"/>
</dbReference>
<evidence type="ECO:0000313" key="7">
    <source>
        <dbReference type="EMBL" id="SMC75171.1"/>
    </source>
</evidence>
<evidence type="ECO:0000259" key="6">
    <source>
        <dbReference type="SMART" id="SM00644"/>
    </source>
</evidence>
<evidence type="ECO:0000256" key="4">
    <source>
        <dbReference type="ARBA" id="ARBA00023316"/>
    </source>
</evidence>
<evidence type="ECO:0000256" key="3">
    <source>
        <dbReference type="ARBA" id="ARBA00022801"/>
    </source>
</evidence>
<dbReference type="STRING" id="475255.SAMN04488101_102713"/>
<dbReference type="InterPro" id="IPR051206">
    <property type="entry name" value="NAMLAA_amidase_2"/>
</dbReference>
<dbReference type="GO" id="GO:0009254">
    <property type="term" value="P:peptidoglycan turnover"/>
    <property type="evidence" value="ECO:0007669"/>
    <property type="project" value="TreeGrafter"/>
</dbReference>
<evidence type="ECO:0000256" key="5">
    <source>
        <dbReference type="SAM" id="SignalP"/>
    </source>
</evidence>
<dbReference type="SUPFAM" id="SSF55846">
    <property type="entry name" value="N-acetylmuramoyl-L-alanine amidase-like"/>
    <property type="match status" value="1"/>
</dbReference>
<dbReference type="Pfam" id="PF01510">
    <property type="entry name" value="Amidase_2"/>
    <property type="match status" value="1"/>
</dbReference>
<dbReference type="GO" id="GO:0009253">
    <property type="term" value="P:peptidoglycan catabolic process"/>
    <property type="evidence" value="ECO:0007669"/>
    <property type="project" value="InterPro"/>
</dbReference>
<proteinExistence type="predicted"/>
<keyword evidence="3" id="KW-0378">Hydrolase</keyword>
<feature type="domain" description="N-acetylmuramoyl-L-alanine amidase" evidence="6">
    <location>
        <begin position="67"/>
        <end position="200"/>
    </location>
</feature>
<evidence type="ECO:0000313" key="8">
    <source>
        <dbReference type="Proteomes" id="UP000192678"/>
    </source>
</evidence>
<dbReference type="Gene3D" id="3.40.80.10">
    <property type="entry name" value="Peptidoglycan recognition protein-like"/>
    <property type="match status" value="1"/>
</dbReference>
<comment type="catalytic activity">
    <reaction evidence="1">
        <text>Hydrolyzes the link between N-acetylmuramoyl residues and L-amino acid residues in certain cell-wall glycopeptides.</text>
        <dbReference type="EC" id="3.5.1.28"/>
    </reaction>
</comment>
<organism evidence="7 8">
    <name type="scientific">Pedobacter nyackensis</name>
    <dbReference type="NCBI Taxonomy" id="475255"/>
    <lineage>
        <taxon>Bacteria</taxon>
        <taxon>Pseudomonadati</taxon>
        <taxon>Bacteroidota</taxon>
        <taxon>Sphingobacteriia</taxon>
        <taxon>Sphingobacteriales</taxon>
        <taxon>Sphingobacteriaceae</taxon>
        <taxon>Pedobacter</taxon>
    </lineage>
</organism>
<feature type="signal peptide" evidence="5">
    <location>
        <begin position="1"/>
        <end position="29"/>
    </location>
</feature>
<dbReference type="EC" id="3.5.1.28" evidence="2"/>
<sequence>MVLHSKFTKIVAVILSSFLFVACSTNKYAATEKIYKGKAKTFAEIIKTVPPPEQQIPPLDPSVPSWVGSVNFGIRKPNFVIIHHTAQNSTQQTINTFLVKGKSEVSSHYIVGKDGAVVQMVNDYLRANHAGIGKWGNNSDLNSSSIGVELDNNGIDQPFTDAQIKSLVVLLDALKKRYNIPVANFIGHADIAPGRKNDPRNFPWKVLAKQGFGFWYDDVLNLPPDDFNAELALRIIGYNTSDLPAAIEAFKLHFVQTDISRELTPADKLILFNIYKKYM</sequence>
<dbReference type="Proteomes" id="UP000192678">
    <property type="component" value="Unassembled WGS sequence"/>
</dbReference>
<accession>A0A1W2BQM9</accession>
<dbReference type="OrthoDB" id="9794842at2"/>
<dbReference type="PANTHER" id="PTHR30417:SF1">
    <property type="entry name" value="N-ACETYLMURAMOYL-L-ALANINE AMIDASE AMID"/>
    <property type="match status" value="1"/>
</dbReference>
<dbReference type="EMBL" id="FWYB01000002">
    <property type="protein sequence ID" value="SMC75171.1"/>
    <property type="molecule type" value="Genomic_DNA"/>
</dbReference>
<dbReference type="GO" id="GO:0071555">
    <property type="term" value="P:cell wall organization"/>
    <property type="evidence" value="ECO:0007669"/>
    <property type="project" value="UniProtKB-KW"/>
</dbReference>
<reference evidence="7 8" key="1">
    <citation type="submission" date="2017-04" db="EMBL/GenBank/DDBJ databases">
        <authorList>
            <person name="Afonso C.L."/>
            <person name="Miller P.J."/>
            <person name="Scott M.A."/>
            <person name="Spackman E."/>
            <person name="Goraichik I."/>
            <person name="Dimitrov K.M."/>
            <person name="Suarez D.L."/>
            <person name="Swayne D.E."/>
        </authorList>
    </citation>
    <scope>NUCLEOTIDE SEQUENCE [LARGE SCALE GENOMIC DNA]</scope>
    <source>
        <strain evidence="7 8">DSM 19625</strain>
    </source>
</reference>